<evidence type="ECO:0000256" key="4">
    <source>
        <dbReference type="ARBA" id="ARBA00022741"/>
    </source>
</evidence>
<dbReference type="GO" id="GO:0005737">
    <property type="term" value="C:cytoplasm"/>
    <property type="evidence" value="ECO:0007669"/>
    <property type="project" value="TreeGrafter"/>
</dbReference>
<dbReference type="InterPro" id="IPR008271">
    <property type="entry name" value="Ser/Thr_kinase_AS"/>
</dbReference>
<keyword evidence="3" id="KW-0808">Transferase</keyword>
<accession>A0A067LUY6</accession>
<dbReference type="STRING" id="930990.A0A067LUY6"/>
<evidence type="ECO:0000256" key="5">
    <source>
        <dbReference type="ARBA" id="ARBA00022777"/>
    </source>
</evidence>
<keyword evidence="5" id="KW-0418">Kinase</keyword>
<gene>
    <name evidence="10" type="ORF">BOTBODRAFT_60195</name>
</gene>
<dbReference type="InterPro" id="IPR000719">
    <property type="entry name" value="Prot_kinase_dom"/>
</dbReference>
<comment type="catalytic activity">
    <reaction evidence="8">
        <text>L-seryl-[protein] + ATP = O-phospho-L-seryl-[protein] + ADP + H(+)</text>
        <dbReference type="Rhea" id="RHEA:17989"/>
        <dbReference type="Rhea" id="RHEA-COMP:9863"/>
        <dbReference type="Rhea" id="RHEA-COMP:11604"/>
        <dbReference type="ChEBI" id="CHEBI:15378"/>
        <dbReference type="ChEBI" id="CHEBI:29999"/>
        <dbReference type="ChEBI" id="CHEBI:30616"/>
        <dbReference type="ChEBI" id="CHEBI:83421"/>
        <dbReference type="ChEBI" id="CHEBI:456216"/>
        <dbReference type="EC" id="2.7.11.1"/>
    </reaction>
</comment>
<protein>
    <recommendedName>
        <fullName evidence="9">Protein kinase domain-containing protein</fullName>
    </recommendedName>
</protein>
<dbReference type="PANTHER" id="PTHR48012">
    <property type="entry name" value="STERILE20-LIKE KINASE, ISOFORM B-RELATED"/>
    <property type="match status" value="1"/>
</dbReference>
<dbReference type="InterPro" id="IPR050629">
    <property type="entry name" value="STE20/SPS1-PAK"/>
</dbReference>
<keyword evidence="11" id="KW-1185">Reference proteome</keyword>
<dbReference type="EMBL" id="KL198114">
    <property type="protein sequence ID" value="KDQ07148.1"/>
    <property type="molecule type" value="Genomic_DNA"/>
</dbReference>
<dbReference type="InParanoid" id="A0A067LUY6"/>
<dbReference type="GO" id="GO:0005524">
    <property type="term" value="F:ATP binding"/>
    <property type="evidence" value="ECO:0007669"/>
    <property type="project" value="UniProtKB-KW"/>
</dbReference>
<evidence type="ECO:0000256" key="1">
    <source>
        <dbReference type="ARBA" id="ARBA00008874"/>
    </source>
</evidence>
<evidence type="ECO:0000256" key="7">
    <source>
        <dbReference type="ARBA" id="ARBA00047899"/>
    </source>
</evidence>
<name>A0A067LUY6_BOTB1</name>
<dbReference type="PROSITE" id="PS50011">
    <property type="entry name" value="PROTEIN_KINASE_DOM"/>
    <property type="match status" value="1"/>
</dbReference>
<evidence type="ECO:0000313" key="11">
    <source>
        <dbReference type="Proteomes" id="UP000027195"/>
    </source>
</evidence>
<dbReference type="AlphaFoldDB" id="A0A067LUY6"/>
<organism evidence="10 11">
    <name type="scientific">Botryobasidium botryosum (strain FD-172 SS1)</name>
    <dbReference type="NCBI Taxonomy" id="930990"/>
    <lineage>
        <taxon>Eukaryota</taxon>
        <taxon>Fungi</taxon>
        <taxon>Dikarya</taxon>
        <taxon>Basidiomycota</taxon>
        <taxon>Agaricomycotina</taxon>
        <taxon>Agaricomycetes</taxon>
        <taxon>Cantharellales</taxon>
        <taxon>Botryobasidiaceae</taxon>
        <taxon>Botryobasidium</taxon>
    </lineage>
</organism>
<dbReference type="Gene3D" id="1.10.510.10">
    <property type="entry name" value="Transferase(Phosphotransferase) domain 1"/>
    <property type="match status" value="1"/>
</dbReference>
<dbReference type="GO" id="GO:0004674">
    <property type="term" value="F:protein serine/threonine kinase activity"/>
    <property type="evidence" value="ECO:0007669"/>
    <property type="project" value="UniProtKB-KW"/>
</dbReference>
<evidence type="ECO:0000259" key="9">
    <source>
        <dbReference type="PROSITE" id="PS50011"/>
    </source>
</evidence>
<evidence type="ECO:0000256" key="3">
    <source>
        <dbReference type="ARBA" id="ARBA00022679"/>
    </source>
</evidence>
<dbReference type="CDD" id="cd00180">
    <property type="entry name" value="PKc"/>
    <property type="match status" value="1"/>
</dbReference>
<sequence length="155" mass="17273">MKELLEGVDYFHERGIMHCDMKPANILLTNGGHIKIADFGISIIMPSREYRSTRYGDTRGYTAPEVELPTEKGFNQTIDIYALGMIADWLRGVRLSNYDDASPALRAFIGLSAAKKPEHRPTAKELLQHDFLTQATSDADDDLDRMLSGTVPSAN</sequence>
<keyword evidence="6" id="KW-0067">ATP-binding</keyword>
<comment type="catalytic activity">
    <reaction evidence="7">
        <text>L-threonyl-[protein] + ATP = O-phospho-L-threonyl-[protein] + ADP + H(+)</text>
        <dbReference type="Rhea" id="RHEA:46608"/>
        <dbReference type="Rhea" id="RHEA-COMP:11060"/>
        <dbReference type="Rhea" id="RHEA-COMP:11605"/>
        <dbReference type="ChEBI" id="CHEBI:15378"/>
        <dbReference type="ChEBI" id="CHEBI:30013"/>
        <dbReference type="ChEBI" id="CHEBI:30616"/>
        <dbReference type="ChEBI" id="CHEBI:61977"/>
        <dbReference type="ChEBI" id="CHEBI:456216"/>
        <dbReference type="EC" id="2.7.11.1"/>
    </reaction>
</comment>
<dbReference type="PROSITE" id="PS00108">
    <property type="entry name" value="PROTEIN_KINASE_ST"/>
    <property type="match status" value="1"/>
</dbReference>
<dbReference type="PANTHER" id="PTHR48012:SF10">
    <property type="entry name" value="FI20177P1"/>
    <property type="match status" value="1"/>
</dbReference>
<keyword evidence="2" id="KW-0723">Serine/threonine-protein kinase</keyword>
<evidence type="ECO:0000256" key="6">
    <source>
        <dbReference type="ARBA" id="ARBA00022840"/>
    </source>
</evidence>
<evidence type="ECO:0000256" key="8">
    <source>
        <dbReference type="ARBA" id="ARBA00048679"/>
    </source>
</evidence>
<dbReference type="HOGENOM" id="CLU_1834843_0_0_1"/>
<dbReference type="InterPro" id="IPR011009">
    <property type="entry name" value="Kinase-like_dom_sf"/>
</dbReference>
<comment type="similarity">
    <text evidence="1">Belongs to the protein kinase superfamily. STE Ser/Thr protein kinase family. STE20 subfamily.</text>
</comment>
<feature type="domain" description="Protein kinase" evidence="9">
    <location>
        <begin position="1"/>
        <end position="132"/>
    </location>
</feature>
<dbReference type="SUPFAM" id="SSF56112">
    <property type="entry name" value="Protein kinase-like (PK-like)"/>
    <property type="match status" value="1"/>
</dbReference>
<dbReference type="SMART" id="SM00220">
    <property type="entry name" value="S_TKc"/>
    <property type="match status" value="1"/>
</dbReference>
<dbReference type="OrthoDB" id="193860at2759"/>
<dbReference type="Pfam" id="PF00069">
    <property type="entry name" value="Pkinase"/>
    <property type="match status" value="1"/>
</dbReference>
<evidence type="ECO:0000313" key="10">
    <source>
        <dbReference type="EMBL" id="KDQ07148.1"/>
    </source>
</evidence>
<proteinExistence type="inferred from homology"/>
<dbReference type="Proteomes" id="UP000027195">
    <property type="component" value="Unassembled WGS sequence"/>
</dbReference>
<evidence type="ECO:0000256" key="2">
    <source>
        <dbReference type="ARBA" id="ARBA00022527"/>
    </source>
</evidence>
<reference evidence="11" key="1">
    <citation type="journal article" date="2014" name="Proc. Natl. Acad. Sci. U.S.A.">
        <title>Extensive sampling of basidiomycete genomes demonstrates inadequacy of the white-rot/brown-rot paradigm for wood decay fungi.</title>
        <authorList>
            <person name="Riley R."/>
            <person name="Salamov A.A."/>
            <person name="Brown D.W."/>
            <person name="Nagy L.G."/>
            <person name="Floudas D."/>
            <person name="Held B.W."/>
            <person name="Levasseur A."/>
            <person name="Lombard V."/>
            <person name="Morin E."/>
            <person name="Otillar R."/>
            <person name="Lindquist E.A."/>
            <person name="Sun H."/>
            <person name="LaButti K.M."/>
            <person name="Schmutz J."/>
            <person name="Jabbour D."/>
            <person name="Luo H."/>
            <person name="Baker S.E."/>
            <person name="Pisabarro A.G."/>
            <person name="Walton J.D."/>
            <person name="Blanchette R.A."/>
            <person name="Henrissat B."/>
            <person name="Martin F."/>
            <person name="Cullen D."/>
            <person name="Hibbett D.S."/>
            <person name="Grigoriev I.V."/>
        </authorList>
    </citation>
    <scope>NUCLEOTIDE SEQUENCE [LARGE SCALE GENOMIC DNA]</scope>
    <source>
        <strain evidence="11">FD-172 SS1</strain>
    </source>
</reference>
<keyword evidence="4" id="KW-0547">Nucleotide-binding</keyword>